<evidence type="ECO:0000313" key="3">
    <source>
        <dbReference type="Proteomes" id="UP001498398"/>
    </source>
</evidence>
<organism evidence="2 3">
    <name type="scientific">Marasmiellus scandens</name>
    <dbReference type="NCBI Taxonomy" id="2682957"/>
    <lineage>
        <taxon>Eukaryota</taxon>
        <taxon>Fungi</taxon>
        <taxon>Dikarya</taxon>
        <taxon>Basidiomycota</taxon>
        <taxon>Agaricomycotina</taxon>
        <taxon>Agaricomycetes</taxon>
        <taxon>Agaricomycetidae</taxon>
        <taxon>Agaricales</taxon>
        <taxon>Marasmiineae</taxon>
        <taxon>Omphalotaceae</taxon>
        <taxon>Marasmiellus</taxon>
    </lineage>
</organism>
<reference evidence="2 3" key="1">
    <citation type="submission" date="2024-01" db="EMBL/GenBank/DDBJ databases">
        <title>A draft genome for the cacao thread blight pathogen Marasmiellus scandens.</title>
        <authorList>
            <person name="Baruah I.K."/>
            <person name="Leung J."/>
            <person name="Bukari Y."/>
            <person name="Amoako-Attah I."/>
            <person name="Meinhardt L.W."/>
            <person name="Bailey B.A."/>
            <person name="Cohen S.P."/>
        </authorList>
    </citation>
    <scope>NUCLEOTIDE SEQUENCE [LARGE SCALE GENOMIC DNA]</scope>
    <source>
        <strain evidence="2 3">GH-19</strain>
    </source>
</reference>
<name>A0ABR1J5N8_9AGAR</name>
<feature type="region of interest" description="Disordered" evidence="1">
    <location>
        <begin position="118"/>
        <end position="137"/>
    </location>
</feature>
<sequence length="137" mass="14666">MPPTTKWYKTQSSRLGPVLPNSTTQITLSSVSLLDLIMNQSQSKSCPEKNPSRTFLVPAASGTPAFAIPPVPQSAPPLPGPPNVRAPAYTQHYHGNAYPTNPFAAPAPLSRGPVYYSESSLKGFPGNSTADRLRSKF</sequence>
<accession>A0ABR1J5N8</accession>
<evidence type="ECO:0000313" key="2">
    <source>
        <dbReference type="EMBL" id="KAK7451295.1"/>
    </source>
</evidence>
<protein>
    <submittedName>
        <fullName evidence="2">Uncharacterized protein</fullName>
    </submittedName>
</protein>
<comment type="caution">
    <text evidence="2">The sequence shown here is derived from an EMBL/GenBank/DDBJ whole genome shotgun (WGS) entry which is preliminary data.</text>
</comment>
<proteinExistence type="predicted"/>
<feature type="region of interest" description="Disordered" evidence="1">
    <location>
        <begin position="67"/>
        <end position="89"/>
    </location>
</feature>
<evidence type="ECO:0000256" key="1">
    <source>
        <dbReference type="SAM" id="MobiDB-lite"/>
    </source>
</evidence>
<feature type="compositionally biased region" description="Pro residues" evidence="1">
    <location>
        <begin position="67"/>
        <end position="84"/>
    </location>
</feature>
<dbReference type="Proteomes" id="UP001498398">
    <property type="component" value="Unassembled WGS sequence"/>
</dbReference>
<keyword evidence="3" id="KW-1185">Reference proteome</keyword>
<gene>
    <name evidence="2" type="ORF">VKT23_012635</name>
</gene>
<dbReference type="EMBL" id="JBANRG010000031">
    <property type="protein sequence ID" value="KAK7451295.1"/>
    <property type="molecule type" value="Genomic_DNA"/>
</dbReference>